<dbReference type="InterPro" id="IPR052162">
    <property type="entry name" value="Sensor_kinase/Photoreceptor"/>
</dbReference>
<evidence type="ECO:0000313" key="10">
    <source>
        <dbReference type="Proteomes" id="UP000095463"/>
    </source>
</evidence>
<dbReference type="GO" id="GO:0006355">
    <property type="term" value="P:regulation of DNA-templated transcription"/>
    <property type="evidence" value="ECO:0007669"/>
    <property type="project" value="InterPro"/>
</dbReference>
<feature type="domain" description="PAC" evidence="8">
    <location>
        <begin position="192"/>
        <end position="244"/>
    </location>
</feature>
<feature type="domain" description="PAC" evidence="8">
    <location>
        <begin position="66"/>
        <end position="118"/>
    </location>
</feature>
<dbReference type="SMART" id="SM00091">
    <property type="entry name" value="PAS"/>
    <property type="match status" value="2"/>
</dbReference>
<evidence type="ECO:0000256" key="2">
    <source>
        <dbReference type="ARBA" id="ARBA00012438"/>
    </source>
</evidence>
<dbReference type="PRINTS" id="PR00344">
    <property type="entry name" value="BCTRLSENSOR"/>
</dbReference>
<dbReference type="InterPro" id="IPR005467">
    <property type="entry name" value="His_kinase_dom"/>
</dbReference>
<evidence type="ECO:0000259" key="7">
    <source>
        <dbReference type="PROSITE" id="PS50112"/>
    </source>
</evidence>
<dbReference type="EMBL" id="LAJE02000189">
    <property type="protein sequence ID" value="OEO30742.1"/>
    <property type="molecule type" value="Genomic_DNA"/>
</dbReference>
<dbReference type="InterPro" id="IPR036890">
    <property type="entry name" value="HATPase_C_sf"/>
</dbReference>
<dbReference type="FunFam" id="3.30.450.20:FF:000099">
    <property type="entry name" value="Sensory box sensor histidine kinase"/>
    <property type="match status" value="1"/>
</dbReference>
<dbReference type="InterPro" id="IPR000700">
    <property type="entry name" value="PAS-assoc_C"/>
</dbReference>
<feature type="domain" description="Histidine kinase" evidence="6">
    <location>
        <begin position="558"/>
        <end position="775"/>
    </location>
</feature>
<keyword evidence="4" id="KW-0808">Transferase</keyword>
<dbReference type="InterPro" id="IPR035965">
    <property type="entry name" value="PAS-like_dom_sf"/>
</dbReference>
<dbReference type="Gene3D" id="1.10.287.130">
    <property type="match status" value="1"/>
</dbReference>
<dbReference type="AlphaFoldDB" id="A0A1E5XQ63"/>
<dbReference type="SUPFAM" id="SSF47384">
    <property type="entry name" value="Homodimeric domain of signal transducing histidine kinase"/>
    <property type="match status" value="1"/>
</dbReference>
<dbReference type="Gene3D" id="3.30.565.10">
    <property type="entry name" value="Histidine kinase-like ATPase, C-terminal domain"/>
    <property type="match status" value="1"/>
</dbReference>
<dbReference type="InterPro" id="IPR013767">
    <property type="entry name" value="PAS_fold"/>
</dbReference>
<dbReference type="SUPFAM" id="SSF55785">
    <property type="entry name" value="PYP-like sensor domain (PAS domain)"/>
    <property type="match status" value="3"/>
</dbReference>
<name>A0A1E5XQ63_9HYPH</name>
<dbReference type="Gene3D" id="3.30.450.20">
    <property type="entry name" value="PAS domain"/>
    <property type="match status" value="3"/>
</dbReference>
<dbReference type="InterPro" id="IPR004358">
    <property type="entry name" value="Sig_transdc_His_kin-like_C"/>
</dbReference>
<gene>
    <name evidence="9" type="ORF">VW23_019720</name>
</gene>
<dbReference type="PANTHER" id="PTHR43304:SF1">
    <property type="entry name" value="PAC DOMAIN-CONTAINING PROTEIN"/>
    <property type="match status" value="1"/>
</dbReference>
<dbReference type="SMART" id="SM00388">
    <property type="entry name" value="HisKA"/>
    <property type="match status" value="1"/>
</dbReference>
<evidence type="ECO:0000256" key="3">
    <source>
        <dbReference type="ARBA" id="ARBA00022553"/>
    </source>
</evidence>
<evidence type="ECO:0000259" key="8">
    <source>
        <dbReference type="PROSITE" id="PS50113"/>
    </source>
</evidence>
<dbReference type="SMART" id="SM00387">
    <property type="entry name" value="HATPase_c"/>
    <property type="match status" value="1"/>
</dbReference>
<dbReference type="Pfam" id="PF08447">
    <property type="entry name" value="PAS_3"/>
    <property type="match status" value="2"/>
</dbReference>
<dbReference type="Pfam" id="PF00512">
    <property type="entry name" value="HisKA"/>
    <property type="match status" value="1"/>
</dbReference>
<dbReference type="PROSITE" id="PS50109">
    <property type="entry name" value="HIS_KIN"/>
    <property type="match status" value="1"/>
</dbReference>
<dbReference type="Pfam" id="PF02518">
    <property type="entry name" value="HATPase_c"/>
    <property type="match status" value="1"/>
</dbReference>
<dbReference type="InterPro" id="IPR029016">
    <property type="entry name" value="GAF-like_dom_sf"/>
</dbReference>
<dbReference type="InterPro" id="IPR003594">
    <property type="entry name" value="HATPase_dom"/>
</dbReference>
<reference evidence="9 10" key="1">
    <citation type="journal article" date="2015" name="Genome Announc.">
        <title>Genome Assemblies of Three Soil-Associated Devosia species: D. insulae, D. limi, and D. soli.</title>
        <authorList>
            <person name="Hassan Y.I."/>
            <person name="Lepp D."/>
            <person name="Zhou T."/>
        </authorList>
    </citation>
    <scope>NUCLEOTIDE SEQUENCE [LARGE SCALE GENOMIC DNA]</scope>
    <source>
        <strain evidence="9 10">DS-56</strain>
    </source>
</reference>
<evidence type="ECO:0000256" key="4">
    <source>
        <dbReference type="ARBA" id="ARBA00022679"/>
    </source>
</evidence>
<dbReference type="InterPro" id="IPR001610">
    <property type="entry name" value="PAC"/>
</dbReference>
<evidence type="ECO:0000256" key="1">
    <source>
        <dbReference type="ARBA" id="ARBA00000085"/>
    </source>
</evidence>
<dbReference type="InterPro" id="IPR036097">
    <property type="entry name" value="HisK_dim/P_sf"/>
</dbReference>
<feature type="domain" description="PAS" evidence="7">
    <location>
        <begin position="119"/>
        <end position="192"/>
    </location>
</feature>
<keyword evidence="5" id="KW-0418">Kinase</keyword>
<dbReference type="PROSITE" id="PS50112">
    <property type="entry name" value="PAS"/>
    <property type="match status" value="2"/>
</dbReference>
<dbReference type="Proteomes" id="UP000095463">
    <property type="component" value="Unassembled WGS sequence"/>
</dbReference>
<dbReference type="SUPFAM" id="SSF55874">
    <property type="entry name" value="ATPase domain of HSP90 chaperone/DNA topoisomerase II/histidine kinase"/>
    <property type="match status" value="1"/>
</dbReference>
<dbReference type="NCBIfam" id="TIGR00229">
    <property type="entry name" value="sensory_box"/>
    <property type="match status" value="2"/>
</dbReference>
<dbReference type="PANTHER" id="PTHR43304">
    <property type="entry name" value="PHYTOCHROME-LIKE PROTEIN CPH1"/>
    <property type="match status" value="1"/>
</dbReference>
<dbReference type="CDD" id="cd00130">
    <property type="entry name" value="PAS"/>
    <property type="match status" value="3"/>
</dbReference>
<comment type="caution">
    <text evidence="9">The sequence shown here is derived from an EMBL/GenBank/DDBJ whole genome shotgun (WGS) entry which is preliminary data.</text>
</comment>
<dbReference type="CDD" id="cd00082">
    <property type="entry name" value="HisKA"/>
    <property type="match status" value="1"/>
</dbReference>
<keyword evidence="10" id="KW-1185">Reference proteome</keyword>
<dbReference type="GO" id="GO:0000155">
    <property type="term" value="F:phosphorelay sensor kinase activity"/>
    <property type="evidence" value="ECO:0007669"/>
    <property type="project" value="InterPro"/>
</dbReference>
<dbReference type="Gene3D" id="3.30.450.40">
    <property type="match status" value="1"/>
</dbReference>
<evidence type="ECO:0000313" key="9">
    <source>
        <dbReference type="EMBL" id="OEO30742.1"/>
    </source>
</evidence>
<dbReference type="SUPFAM" id="SSF55781">
    <property type="entry name" value="GAF domain-like"/>
    <property type="match status" value="1"/>
</dbReference>
<dbReference type="InterPro" id="IPR000014">
    <property type="entry name" value="PAS"/>
</dbReference>
<organism evidence="9 10">
    <name type="scientific">Devosia insulae DS-56</name>
    <dbReference type="NCBI Taxonomy" id="1116389"/>
    <lineage>
        <taxon>Bacteria</taxon>
        <taxon>Pseudomonadati</taxon>
        <taxon>Pseudomonadota</taxon>
        <taxon>Alphaproteobacteria</taxon>
        <taxon>Hyphomicrobiales</taxon>
        <taxon>Devosiaceae</taxon>
        <taxon>Devosia</taxon>
    </lineage>
</organism>
<comment type="catalytic activity">
    <reaction evidence="1">
        <text>ATP + protein L-histidine = ADP + protein N-phospho-L-histidine.</text>
        <dbReference type="EC" id="2.7.13.3"/>
    </reaction>
</comment>
<feature type="domain" description="PAS" evidence="7">
    <location>
        <begin position="1"/>
        <end position="63"/>
    </location>
</feature>
<dbReference type="InterPro" id="IPR003661">
    <property type="entry name" value="HisK_dim/P_dom"/>
</dbReference>
<dbReference type="PROSITE" id="PS50113">
    <property type="entry name" value="PAC"/>
    <property type="match status" value="2"/>
</dbReference>
<proteinExistence type="predicted"/>
<evidence type="ECO:0000256" key="5">
    <source>
        <dbReference type="ARBA" id="ARBA00022777"/>
    </source>
</evidence>
<dbReference type="Pfam" id="PF00989">
    <property type="entry name" value="PAS"/>
    <property type="match status" value="1"/>
</dbReference>
<sequence length="787" mass="87920">MEAIPGLVAVLAPDGRVEQVNREIEDYCGHRLDQLREWGTNGIVHPDDMPNVARLFGQSIASGTPYTIEQRLRRHDGEYRWFDNHGRPRRAADGSIVAWHVLLVDVHDRKLAKDALKASEQNLQLTIDTIPALAWSARSDGTADFFNRHYLDYVGLPIEKLVDWQWTSVVHPDDQQTVLSAWKRFDAAGTGGDIEARVRRHDGTYRWFNFRTHPLRDEHGNVVKWFGVKVDIDEQKRATLLLAGERQLLELIAWGRPLHEVLAKLCSVVEAALPGSLCEIRTLDASRTVFEHVEAPSFPENYVAAIIGSRVAEKASPCDMAISRRMQVIEDNFGSPVLWTDTPARAHFLAQGLKLMWSAPVTSKDGTILGSLSICRGTSQKLLPAHQDIIDRTTQIASIAIERFWAEDQLRRRKFLLEEAERISETGSFYWDMKTNKLFWSTQMHRIYEVPDGMEPVYPNLMAKVHPDDEAWVQEKAQRAFRGENSPPNVERLLFPDGRIKYISTAFRVITHEDGRLESVGVAQDVTRQRLADDAADQLRSELAHVTRVMSLGELAASITHEVNQPLSGIITNASTCLRMLAADPPNIEGAIRTAQLSIRDGNRAAEVVKRLRNLYRKQDLNPEPFDLNEAAQEVLATCAHEMQRRRIILKSKLDAALPRIEGDRIQLQQVVLNLVLNAADAVGSVERDSRQIIVEATEAEAGNVTLTVRDNGPGIPAEDIARIFDAFYTTKPNGMGIGLSVSRSIIDRHGGKLRAATNEDGPGVTFTFSIPCIAATKGPAGGQHQA</sequence>
<evidence type="ECO:0000259" key="6">
    <source>
        <dbReference type="PROSITE" id="PS50109"/>
    </source>
</evidence>
<dbReference type="SMART" id="SM00086">
    <property type="entry name" value="PAC"/>
    <property type="match status" value="3"/>
</dbReference>
<keyword evidence="3" id="KW-0597">Phosphoprotein</keyword>
<accession>A0A1E5XQ63</accession>
<protein>
    <recommendedName>
        <fullName evidence="2">histidine kinase</fullName>
        <ecNumber evidence="2">2.7.13.3</ecNumber>
    </recommendedName>
</protein>
<dbReference type="InterPro" id="IPR013655">
    <property type="entry name" value="PAS_fold_3"/>
</dbReference>
<dbReference type="EC" id="2.7.13.3" evidence="2"/>